<dbReference type="InterPro" id="IPR019049">
    <property type="entry name" value="Nucleoporin_prot_Ndc1/Nup"/>
</dbReference>
<evidence type="ECO:0000256" key="12">
    <source>
        <dbReference type="ARBA" id="ARBA00023242"/>
    </source>
</evidence>
<feature type="transmembrane region" description="Helical" evidence="13">
    <location>
        <begin position="105"/>
        <end position="126"/>
    </location>
</feature>
<accession>A0ABD0KDU4</accession>
<dbReference type="Pfam" id="PF09531">
    <property type="entry name" value="Ndc1_Nup"/>
    <property type="match status" value="1"/>
</dbReference>
<keyword evidence="5 13" id="KW-0812">Transmembrane</keyword>
<evidence type="ECO:0000256" key="6">
    <source>
        <dbReference type="ARBA" id="ARBA00022816"/>
    </source>
</evidence>
<evidence type="ECO:0000313" key="15">
    <source>
        <dbReference type="Proteomes" id="UP001519460"/>
    </source>
</evidence>
<feature type="transmembrane region" description="Helical" evidence="13">
    <location>
        <begin position="253"/>
        <end position="275"/>
    </location>
</feature>
<dbReference type="GO" id="GO:0031965">
    <property type="term" value="C:nuclear membrane"/>
    <property type="evidence" value="ECO:0007669"/>
    <property type="project" value="UniProtKB-SubCell"/>
</dbReference>
<comment type="similarity">
    <text evidence="3">Belongs to the NDC1 family.</text>
</comment>
<keyword evidence="4" id="KW-0813">Transport</keyword>
<protein>
    <recommendedName>
        <fullName evidence="16">Nucleoporin NDC1</fullName>
    </recommendedName>
</protein>
<keyword evidence="15" id="KW-1185">Reference proteome</keyword>
<keyword evidence="10" id="KW-0906">Nuclear pore complex</keyword>
<dbReference type="AlphaFoldDB" id="A0ABD0KDU4"/>
<evidence type="ECO:0000256" key="11">
    <source>
        <dbReference type="ARBA" id="ARBA00023136"/>
    </source>
</evidence>
<evidence type="ECO:0000256" key="9">
    <source>
        <dbReference type="ARBA" id="ARBA00023010"/>
    </source>
</evidence>
<keyword evidence="7" id="KW-0653">Protein transport</keyword>
<evidence type="ECO:0000256" key="1">
    <source>
        <dbReference type="ARBA" id="ARBA00004232"/>
    </source>
</evidence>
<keyword evidence="9" id="KW-0811">Translocation</keyword>
<evidence type="ECO:0000256" key="8">
    <source>
        <dbReference type="ARBA" id="ARBA00022989"/>
    </source>
</evidence>
<evidence type="ECO:0000256" key="4">
    <source>
        <dbReference type="ARBA" id="ARBA00022448"/>
    </source>
</evidence>
<dbReference type="EMBL" id="JACVVK020000196">
    <property type="protein sequence ID" value="KAK7485305.1"/>
    <property type="molecule type" value="Genomic_DNA"/>
</dbReference>
<evidence type="ECO:0000256" key="5">
    <source>
        <dbReference type="ARBA" id="ARBA00022692"/>
    </source>
</evidence>
<dbReference type="PANTHER" id="PTHR13269:SF6">
    <property type="entry name" value="NUCLEOPORIN NDC1"/>
    <property type="match status" value="1"/>
</dbReference>
<gene>
    <name evidence="14" type="ORF">BaRGS_00023404</name>
</gene>
<evidence type="ECO:0000256" key="3">
    <source>
        <dbReference type="ARBA" id="ARBA00005760"/>
    </source>
</evidence>
<dbReference type="Proteomes" id="UP001519460">
    <property type="component" value="Unassembled WGS sequence"/>
</dbReference>
<keyword evidence="6" id="KW-0509">mRNA transport</keyword>
<comment type="caution">
    <text evidence="14">The sequence shown here is derived from an EMBL/GenBank/DDBJ whole genome shotgun (WGS) entry which is preliminary data.</text>
</comment>
<dbReference type="GO" id="GO:0051028">
    <property type="term" value="P:mRNA transport"/>
    <property type="evidence" value="ECO:0007669"/>
    <property type="project" value="UniProtKB-KW"/>
</dbReference>
<evidence type="ECO:0000313" key="14">
    <source>
        <dbReference type="EMBL" id="KAK7485305.1"/>
    </source>
</evidence>
<name>A0ABD0KDU4_9CAEN</name>
<dbReference type="GO" id="GO:0005643">
    <property type="term" value="C:nuclear pore"/>
    <property type="evidence" value="ECO:0007669"/>
    <property type="project" value="UniProtKB-SubCell"/>
</dbReference>
<feature type="transmembrane region" description="Helical" evidence="13">
    <location>
        <begin position="213"/>
        <end position="233"/>
    </location>
</feature>
<dbReference type="GO" id="GO:0015031">
    <property type="term" value="P:protein transport"/>
    <property type="evidence" value="ECO:0007669"/>
    <property type="project" value="UniProtKB-KW"/>
</dbReference>
<evidence type="ECO:0000256" key="10">
    <source>
        <dbReference type="ARBA" id="ARBA00023132"/>
    </source>
</evidence>
<comment type="subcellular location">
    <subcellularLocation>
        <location evidence="1">Nucleus membrane</location>
        <topology evidence="1">Multi-pass membrane protein</topology>
    </subcellularLocation>
    <subcellularLocation>
        <location evidence="2">Nucleus</location>
        <location evidence="2">Nuclear pore complex</location>
    </subcellularLocation>
</comment>
<evidence type="ECO:0000256" key="13">
    <source>
        <dbReference type="SAM" id="Phobius"/>
    </source>
</evidence>
<reference evidence="14 15" key="1">
    <citation type="journal article" date="2023" name="Sci. Data">
        <title>Genome assembly of the Korean intertidal mud-creeper Batillaria attramentaria.</title>
        <authorList>
            <person name="Patra A.K."/>
            <person name="Ho P.T."/>
            <person name="Jun S."/>
            <person name="Lee S.J."/>
            <person name="Kim Y."/>
            <person name="Won Y.J."/>
        </authorList>
    </citation>
    <scope>NUCLEOTIDE SEQUENCE [LARGE SCALE GENOMIC DNA]</scope>
    <source>
        <strain evidence="14">Wonlab-2016</strain>
    </source>
</reference>
<evidence type="ECO:0000256" key="2">
    <source>
        <dbReference type="ARBA" id="ARBA00004567"/>
    </source>
</evidence>
<proteinExistence type="inferred from homology"/>
<sequence>MDSVVYWYKTEVYFWRSAGSLFWSILCLPPLTVIYVFLCNLSLLHPLSGFSGFLSEVLSVSFILLLGLITAVLIAVACTATFTVVPEVAETRLQSFLGLLRWSRLLHALVCVLGGSCVAWCSTHFMGDRFSGLTSTVVTSGQELLALNESHLFVVLSGATAGLFHYASFHLQHQNYLAFPTLQRDKYFRVRGGMVEYIGQCCRLMWLQIRIFYLFYWLLGGTYRAWVIELLNLHTVWNTQPLDTIFGLLDISLLWQTALCSLFIMYTWGMAAILYRVYHTQHLAFLDLSHLSQQSASRRQEVFSLSQPGGHPHTWRAVCSACLQQVEALTSSVHTANLATLASVPLQHPAEKIFTTAGCEAVPSASVPQTPAKPVPLKTKLYSALKDKPVLSYFLMELPDAKSRQLFAACQIQIWAIEALSHLAAASYTEDKYGVVQQTLTPIFTSLVSLQDHVEKHFKLQPTAVRRSNRDPPPQPHDLLRQQLRVTLKTAVYRLTNKFGRHFGDLQLSGDCMKRLRPFMDYKE</sequence>
<feature type="transmembrane region" description="Helical" evidence="13">
    <location>
        <begin position="57"/>
        <end position="85"/>
    </location>
</feature>
<organism evidence="14 15">
    <name type="scientific">Batillaria attramentaria</name>
    <dbReference type="NCBI Taxonomy" id="370345"/>
    <lineage>
        <taxon>Eukaryota</taxon>
        <taxon>Metazoa</taxon>
        <taxon>Spiralia</taxon>
        <taxon>Lophotrochozoa</taxon>
        <taxon>Mollusca</taxon>
        <taxon>Gastropoda</taxon>
        <taxon>Caenogastropoda</taxon>
        <taxon>Sorbeoconcha</taxon>
        <taxon>Cerithioidea</taxon>
        <taxon>Batillariidae</taxon>
        <taxon>Batillaria</taxon>
    </lineage>
</organism>
<evidence type="ECO:0000256" key="7">
    <source>
        <dbReference type="ARBA" id="ARBA00022927"/>
    </source>
</evidence>
<keyword evidence="12" id="KW-0539">Nucleus</keyword>
<evidence type="ECO:0008006" key="16">
    <source>
        <dbReference type="Google" id="ProtNLM"/>
    </source>
</evidence>
<keyword evidence="11 13" id="KW-0472">Membrane</keyword>
<dbReference type="PANTHER" id="PTHR13269">
    <property type="entry name" value="NUCLEOPORIN NDC1"/>
    <property type="match status" value="1"/>
</dbReference>
<keyword evidence="8 13" id="KW-1133">Transmembrane helix</keyword>
<feature type="transmembrane region" description="Helical" evidence="13">
    <location>
        <begin position="20"/>
        <end position="45"/>
    </location>
</feature>